<protein>
    <recommendedName>
        <fullName evidence="4">DNA-directed RNA polymerase subunit beta</fullName>
    </recommendedName>
</protein>
<dbReference type="STRING" id="638301.HMPREF0444_0941"/>
<keyword evidence="1" id="KW-1133">Transmembrane helix</keyword>
<sequence length="64" mass="7406">MKEQLKNSRHLLFTALLRILVFLVIAIILFALGLMIGYAVLGEGKNPLDIFSKEIWDKIFRFIN</sequence>
<comment type="caution">
    <text evidence="2">The sequence shown here is derived from an EMBL/GenBank/DDBJ whole genome shotgun (WGS) entry which is preliminary data.</text>
</comment>
<reference evidence="2 3" key="1">
    <citation type="submission" date="2009-08" db="EMBL/GenBank/DDBJ databases">
        <authorList>
            <person name="Muzny D."/>
            <person name="Qin X."/>
            <person name="Deng J."/>
            <person name="Jiang H."/>
            <person name="Liu Y."/>
            <person name="Qu J."/>
            <person name="Song X.-Z."/>
            <person name="Zhang L."/>
            <person name="Thornton R."/>
            <person name="Coyle M."/>
            <person name="Francisco L."/>
            <person name="Jackson L."/>
            <person name="Javaid M."/>
            <person name="Korchina V."/>
            <person name="Kovar C."/>
            <person name="Mata R."/>
            <person name="Mathew T."/>
            <person name="Ngo R."/>
            <person name="Nguyen L."/>
            <person name="Nguyen N."/>
            <person name="Okwuonu G."/>
            <person name="Ongeri F."/>
            <person name="Pham C."/>
            <person name="Simmons D."/>
            <person name="Wilczek-Boney K."/>
            <person name="Hale W."/>
            <person name="Jakkamsetti A."/>
            <person name="Pham P."/>
            <person name="Ruth R."/>
            <person name="San Lucas F."/>
            <person name="Warren J."/>
            <person name="Zhang J."/>
            <person name="Zhao Z."/>
            <person name="Zhou C."/>
            <person name="Zhu D."/>
            <person name="Lee S."/>
            <person name="Bess C."/>
            <person name="Blankenburg K."/>
            <person name="Forbes L."/>
            <person name="Fu Q."/>
            <person name="Gubbala S."/>
            <person name="Hirani K."/>
            <person name="Jayaseelan J.C."/>
            <person name="Lara F."/>
            <person name="Munidasa M."/>
            <person name="Palculict T."/>
            <person name="Patil S."/>
            <person name="Pu L.-L."/>
            <person name="Saada N."/>
            <person name="Tang L."/>
            <person name="Weissenberger G."/>
            <person name="Zhu Y."/>
            <person name="Hemphill L."/>
            <person name="Shang Y."/>
            <person name="Youmans B."/>
            <person name="Ayvaz T."/>
            <person name="Ross M."/>
            <person name="Santibanez J."/>
            <person name="Aqrawi P."/>
            <person name="Gross S."/>
            <person name="Joshi V."/>
            <person name="Fowler G."/>
            <person name="Nazareth L."/>
            <person name="Reid J."/>
            <person name="Worley K."/>
            <person name="Petrosino J."/>
            <person name="Highlander S."/>
            <person name="Gibbs R."/>
        </authorList>
    </citation>
    <scope>NUCLEOTIDE SEQUENCE [LARGE SCALE GENOMIC DNA]</scope>
    <source>
        <strain evidence="2 3">ATCC 49175</strain>
    </source>
</reference>
<evidence type="ECO:0000256" key="1">
    <source>
        <dbReference type="SAM" id="Phobius"/>
    </source>
</evidence>
<evidence type="ECO:0008006" key="4">
    <source>
        <dbReference type="Google" id="ProtNLM"/>
    </source>
</evidence>
<name>C8NG96_9LACT</name>
<dbReference type="InterPro" id="IPR024596">
    <property type="entry name" value="RNApol_su_b/EpuA"/>
</dbReference>
<accession>C8NG96</accession>
<keyword evidence="1" id="KW-0812">Transmembrane</keyword>
<dbReference type="Proteomes" id="UP000005926">
    <property type="component" value="Unassembled WGS sequence"/>
</dbReference>
<dbReference type="Pfam" id="PF11772">
    <property type="entry name" value="EpuA"/>
    <property type="match status" value="1"/>
</dbReference>
<dbReference type="GeneID" id="78412722"/>
<dbReference type="EMBL" id="ACKZ01000017">
    <property type="protein sequence ID" value="EEW37308.1"/>
    <property type="molecule type" value="Genomic_DNA"/>
</dbReference>
<dbReference type="AlphaFoldDB" id="C8NG96"/>
<organism evidence="2 3">
    <name type="scientific">Granulicatella adiacens ATCC 49175</name>
    <dbReference type="NCBI Taxonomy" id="638301"/>
    <lineage>
        <taxon>Bacteria</taxon>
        <taxon>Bacillati</taxon>
        <taxon>Bacillota</taxon>
        <taxon>Bacilli</taxon>
        <taxon>Lactobacillales</taxon>
        <taxon>Carnobacteriaceae</taxon>
        <taxon>Granulicatella</taxon>
    </lineage>
</organism>
<keyword evidence="1" id="KW-0472">Membrane</keyword>
<dbReference type="RefSeq" id="WP_005606963.1">
    <property type="nucleotide sequence ID" value="NZ_CP102283.1"/>
</dbReference>
<proteinExistence type="predicted"/>
<keyword evidence="3" id="KW-1185">Reference proteome</keyword>
<dbReference type="HOGENOM" id="CLU_151134_2_2_9"/>
<gene>
    <name evidence="2" type="ORF">HMPREF0444_0941</name>
</gene>
<evidence type="ECO:0000313" key="2">
    <source>
        <dbReference type="EMBL" id="EEW37308.1"/>
    </source>
</evidence>
<evidence type="ECO:0000313" key="3">
    <source>
        <dbReference type="Proteomes" id="UP000005926"/>
    </source>
</evidence>
<feature type="transmembrane region" description="Helical" evidence="1">
    <location>
        <begin position="12"/>
        <end position="41"/>
    </location>
</feature>